<sequence length="89" mass="9941">MTDNDTTVEYGLSWSGLWHAIRATKFDGGKKAYLAACNGRTLYVPGHGYMPEHVQRAAEDPWTPTCKRCARWAANAEAKRLADLERASQ</sequence>
<reference evidence="1 2" key="1">
    <citation type="submission" date="2020-04" db="EMBL/GenBank/DDBJ databases">
        <title>Gordonia sp. nov. TBRC 11910.</title>
        <authorList>
            <person name="Suriyachadkun C."/>
        </authorList>
    </citation>
    <scope>NUCLEOTIDE SEQUENCE [LARGE SCALE GENOMIC DNA]</scope>
    <source>
        <strain evidence="1 2">TBRC 11910</strain>
    </source>
</reference>
<name>A0A848KP33_9ACTN</name>
<protein>
    <submittedName>
        <fullName evidence="1">Uncharacterized protein</fullName>
    </submittedName>
</protein>
<dbReference type="AlphaFoldDB" id="A0A848KP33"/>
<proteinExistence type="predicted"/>
<keyword evidence="2" id="KW-1185">Reference proteome</keyword>
<dbReference type="Proteomes" id="UP000550729">
    <property type="component" value="Unassembled WGS sequence"/>
</dbReference>
<organism evidence="1 2">
    <name type="scientific">Gordonia asplenii</name>
    <dbReference type="NCBI Taxonomy" id="2725283"/>
    <lineage>
        <taxon>Bacteria</taxon>
        <taxon>Bacillati</taxon>
        <taxon>Actinomycetota</taxon>
        <taxon>Actinomycetes</taxon>
        <taxon>Mycobacteriales</taxon>
        <taxon>Gordoniaceae</taxon>
        <taxon>Gordonia</taxon>
    </lineage>
</organism>
<dbReference type="RefSeq" id="WP_170193310.1">
    <property type="nucleotide sequence ID" value="NZ_JABBNB010000005.1"/>
</dbReference>
<gene>
    <name evidence="1" type="ORF">HH308_06205</name>
</gene>
<dbReference type="EMBL" id="JABBNB010000005">
    <property type="protein sequence ID" value="NMO00804.1"/>
    <property type="molecule type" value="Genomic_DNA"/>
</dbReference>
<evidence type="ECO:0000313" key="1">
    <source>
        <dbReference type="EMBL" id="NMO00804.1"/>
    </source>
</evidence>
<accession>A0A848KP33</accession>
<comment type="caution">
    <text evidence="1">The sequence shown here is derived from an EMBL/GenBank/DDBJ whole genome shotgun (WGS) entry which is preliminary data.</text>
</comment>
<evidence type="ECO:0000313" key="2">
    <source>
        <dbReference type="Proteomes" id="UP000550729"/>
    </source>
</evidence>